<dbReference type="VEuPathDB" id="FungiDB:BO71DRAFT_45869"/>
<evidence type="ECO:0000313" key="3">
    <source>
        <dbReference type="Proteomes" id="UP000247810"/>
    </source>
</evidence>
<protein>
    <submittedName>
        <fullName evidence="2">Uncharacterized protein</fullName>
    </submittedName>
</protein>
<feature type="region of interest" description="Disordered" evidence="1">
    <location>
        <begin position="71"/>
        <end position="218"/>
    </location>
</feature>
<evidence type="ECO:0000256" key="1">
    <source>
        <dbReference type="SAM" id="MobiDB-lite"/>
    </source>
</evidence>
<name>A0A319EKQ4_9EURO</name>
<feature type="compositionally biased region" description="Low complexity" evidence="1">
    <location>
        <begin position="120"/>
        <end position="129"/>
    </location>
</feature>
<dbReference type="Proteomes" id="UP000247810">
    <property type="component" value="Unassembled WGS sequence"/>
</dbReference>
<keyword evidence="3" id="KW-1185">Reference proteome</keyword>
<evidence type="ECO:0000313" key="2">
    <source>
        <dbReference type="EMBL" id="PYH91542.1"/>
    </source>
</evidence>
<feature type="region of interest" description="Disordered" evidence="1">
    <location>
        <begin position="239"/>
        <end position="259"/>
    </location>
</feature>
<reference evidence="2 3" key="1">
    <citation type="submission" date="2018-02" db="EMBL/GenBank/DDBJ databases">
        <title>The genomes of Aspergillus section Nigri reveals drivers in fungal speciation.</title>
        <authorList>
            <consortium name="DOE Joint Genome Institute"/>
            <person name="Vesth T.C."/>
            <person name="Nybo J."/>
            <person name="Theobald S."/>
            <person name="Brandl J."/>
            <person name="Frisvad J.C."/>
            <person name="Nielsen K.F."/>
            <person name="Lyhne E.K."/>
            <person name="Kogle M.E."/>
            <person name="Kuo A."/>
            <person name="Riley R."/>
            <person name="Clum A."/>
            <person name="Nolan M."/>
            <person name="Lipzen A."/>
            <person name="Salamov A."/>
            <person name="Henrissat B."/>
            <person name="Wiebenga A."/>
            <person name="De vries R.P."/>
            <person name="Grigoriev I.V."/>
            <person name="Mortensen U.H."/>
            <person name="Andersen M.R."/>
            <person name="Baker S.E."/>
        </authorList>
    </citation>
    <scope>NUCLEOTIDE SEQUENCE [LARGE SCALE GENOMIC DNA]</scope>
    <source>
        <strain evidence="2 3">CBS 707.79</strain>
    </source>
</reference>
<feature type="compositionally biased region" description="Basic residues" evidence="1">
    <location>
        <begin position="154"/>
        <end position="178"/>
    </location>
</feature>
<proteinExistence type="predicted"/>
<dbReference type="EMBL" id="KZ825942">
    <property type="protein sequence ID" value="PYH91542.1"/>
    <property type="molecule type" value="Genomic_DNA"/>
</dbReference>
<organism evidence="2 3">
    <name type="scientific">Aspergillus ellipticus CBS 707.79</name>
    <dbReference type="NCBI Taxonomy" id="1448320"/>
    <lineage>
        <taxon>Eukaryota</taxon>
        <taxon>Fungi</taxon>
        <taxon>Dikarya</taxon>
        <taxon>Ascomycota</taxon>
        <taxon>Pezizomycotina</taxon>
        <taxon>Eurotiomycetes</taxon>
        <taxon>Eurotiomycetidae</taxon>
        <taxon>Eurotiales</taxon>
        <taxon>Aspergillaceae</taxon>
        <taxon>Aspergillus</taxon>
        <taxon>Aspergillus subgen. Circumdati</taxon>
    </lineage>
</organism>
<dbReference type="OrthoDB" id="5391950at2759"/>
<accession>A0A319EKQ4</accession>
<dbReference type="STRING" id="1448320.A0A319EKQ4"/>
<feature type="compositionally biased region" description="Polar residues" evidence="1">
    <location>
        <begin position="76"/>
        <end position="119"/>
    </location>
</feature>
<sequence>MMPTTRPTVPFDSPKRKRASSEDLDNDSPPASPTSTISLPSLQEVRVREAEDLGRYSPRAIVAGRLGQLAIGGDHFSTSPIPYGLDQSTVARSAQSENWPTSSEQSNEIYHMSETSHVTGGSPSPGGSSEFAESSQLLGYDETAPASAPVSPSPRKKQSTPSPRKKRIPSTSSKKRSGRGSPPLMGAAAENPLTWRDSEITGHNPNDPTDDGYGMNGIGFKPTAAMAWARSQRRQKQVAEWKNREAREARERRRERRDGAEFDNLRTIQSGAIQKKVKFDV</sequence>
<dbReference type="AlphaFoldDB" id="A0A319EKQ4"/>
<gene>
    <name evidence="2" type="ORF">BO71DRAFT_45869</name>
</gene>
<feature type="region of interest" description="Disordered" evidence="1">
    <location>
        <begin position="1"/>
        <end position="43"/>
    </location>
</feature>